<name>A0ABY1Q2I6_9BACT</name>
<organism evidence="2 3">
    <name type="scientific">Neorhodopirellula lusitana</name>
    <dbReference type="NCBI Taxonomy" id="445327"/>
    <lineage>
        <taxon>Bacteria</taxon>
        <taxon>Pseudomonadati</taxon>
        <taxon>Planctomycetota</taxon>
        <taxon>Planctomycetia</taxon>
        <taxon>Pirellulales</taxon>
        <taxon>Pirellulaceae</taxon>
        <taxon>Neorhodopirellula</taxon>
    </lineage>
</organism>
<evidence type="ECO:0000313" key="2">
    <source>
        <dbReference type="EMBL" id="SMP57238.1"/>
    </source>
</evidence>
<feature type="compositionally biased region" description="Polar residues" evidence="1">
    <location>
        <begin position="1"/>
        <end position="20"/>
    </location>
</feature>
<gene>
    <name evidence="2" type="ORF">SAMN06265222_105287</name>
</gene>
<proteinExistence type="predicted"/>
<dbReference type="EMBL" id="FXUG01000005">
    <property type="protein sequence ID" value="SMP57238.1"/>
    <property type="molecule type" value="Genomic_DNA"/>
</dbReference>
<keyword evidence="3" id="KW-1185">Reference proteome</keyword>
<reference evidence="2 3" key="1">
    <citation type="submission" date="2017-05" db="EMBL/GenBank/DDBJ databases">
        <authorList>
            <person name="Varghese N."/>
            <person name="Submissions S."/>
        </authorList>
    </citation>
    <scope>NUCLEOTIDE SEQUENCE [LARGE SCALE GENOMIC DNA]</scope>
    <source>
        <strain evidence="2 3">DSM 25457</strain>
    </source>
</reference>
<comment type="caution">
    <text evidence="2">The sequence shown here is derived from an EMBL/GenBank/DDBJ whole genome shotgun (WGS) entry which is preliminary data.</text>
</comment>
<accession>A0ABY1Q2I6</accession>
<evidence type="ECO:0000313" key="3">
    <source>
        <dbReference type="Proteomes" id="UP001158067"/>
    </source>
</evidence>
<evidence type="ECO:0000256" key="1">
    <source>
        <dbReference type="SAM" id="MobiDB-lite"/>
    </source>
</evidence>
<sequence>MLQDSASLQDSAPQQDSQRQPADEWPQPASTQLAGVMQIVDPIRFVDQERPAKMGWLAPSVALVGLPEPAGLQEFAGSPEFAGSAEADGSPVSVDLPESVESAVPAVSAEDLPEVAD</sequence>
<feature type="region of interest" description="Disordered" evidence="1">
    <location>
        <begin position="1"/>
        <end position="29"/>
    </location>
</feature>
<dbReference type="Proteomes" id="UP001158067">
    <property type="component" value="Unassembled WGS sequence"/>
</dbReference>
<feature type="region of interest" description="Disordered" evidence="1">
    <location>
        <begin position="80"/>
        <end position="117"/>
    </location>
</feature>
<protein>
    <submittedName>
        <fullName evidence="2">Uncharacterized protein</fullName>
    </submittedName>
</protein>